<protein>
    <recommendedName>
        <fullName evidence="1">LPS-assembly protein LptD</fullName>
    </recommendedName>
</protein>
<organism evidence="3 4">
    <name type="scientific">Keguizhuia sedimenti</name>
    <dbReference type="NCBI Taxonomy" id="3064264"/>
    <lineage>
        <taxon>Bacteria</taxon>
        <taxon>Pseudomonadati</taxon>
        <taxon>Pseudomonadota</taxon>
        <taxon>Betaproteobacteria</taxon>
        <taxon>Burkholderiales</taxon>
        <taxon>Oxalobacteraceae</taxon>
        <taxon>Keguizhuia</taxon>
    </lineage>
</organism>
<keyword evidence="1" id="KW-0732">Signal</keyword>
<comment type="caution">
    <text evidence="3">The sequence shown here is derived from an EMBL/GenBank/DDBJ whole genome shotgun (WGS) entry which is preliminary data.</text>
</comment>
<dbReference type="Proteomes" id="UP001225596">
    <property type="component" value="Unassembled WGS sequence"/>
</dbReference>
<dbReference type="InterPro" id="IPR007543">
    <property type="entry name" value="LptD_C"/>
</dbReference>
<comment type="subcellular location">
    <subcellularLocation>
        <location evidence="1">Cell outer membrane</location>
    </subcellularLocation>
</comment>
<comment type="subunit">
    <text evidence="1">Component of the lipopolysaccharide transport and assembly complex. Interacts with LptE and LptA.</text>
</comment>
<dbReference type="InterPro" id="IPR020889">
    <property type="entry name" value="LipoPS_assembly_LptD"/>
</dbReference>
<keyword evidence="1" id="KW-0998">Cell outer membrane</keyword>
<feature type="domain" description="LptD C-terminal" evidence="2">
    <location>
        <begin position="287"/>
        <end position="665"/>
    </location>
</feature>
<evidence type="ECO:0000256" key="1">
    <source>
        <dbReference type="HAMAP-Rule" id="MF_01411"/>
    </source>
</evidence>
<dbReference type="Gene3D" id="2.60.450.10">
    <property type="entry name" value="Lipopolysaccharide (LPS) transport protein A like domain"/>
    <property type="match status" value="1"/>
</dbReference>
<dbReference type="RefSeq" id="WP_338434698.1">
    <property type="nucleotide sequence ID" value="NZ_JAUYVH010000001.1"/>
</dbReference>
<reference evidence="3 4" key="1">
    <citation type="submission" date="2023-08" db="EMBL/GenBank/DDBJ databases">
        <title>Oxalobacteraceae gen .nov., isolated from river sludge outside the plant.</title>
        <authorList>
            <person name="Zhao S.Y."/>
        </authorList>
    </citation>
    <scope>NUCLEOTIDE SEQUENCE [LARGE SCALE GENOMIC DNA]</scope>
    <source>
        <strain evidence="3 4">R-40</strain>
    </source>
</reference>
<evidence type="ECO:0000313" key="4">
    <source>
        <dbReference type="Proteomes" id="UP001225596"/>
    </source>
</evidence>
<dbReference type="Pfam" id="PF04453">
    <property type="entry name" value="LptD"/>
    <property type="match status" value="1"/>
</dbReference>
<comment type="caution">
    <text evidence="1">Lacks conserved residue(s) required for the propagation of feature annotation.</text>
</comment>
<dbReference type="HAMAP" id="MF_01411">
    <property type="entry name" value="LPS_assembly_LptD"/>
    <property type="match status" value="1"/>
</dbReference>
<comment type="function">
    <text evidence="1">Together with LptE, is involved in the assembly of lipopolysaccharide (LPS) at the surface of the outer membrane.</text>
</comment>
<keyword evidence="4" id="KW-1185">Reference proteome</keyword>
<dbReference type="PANTHER" id="PTHR30189">
    <property type="entry name" value="LPS-ASSEMBLY PROTEIN"/>
    <property type="match status" value="1"/>
</dbReference>
<accession>A0ABU1BIN1</accession>
<proteinExistence type="inferred from homology"/>
<name>A0ABU1BIN1_9BURK</name>
<dbReference type="InterPro" id="IPR050218">
    <property type="entry name" value="LptD"/>
</dbReference>
<keyword evidence="1" id="KW-0472">Membrane</keyword>
<evidence type="ECO:0000259" key="2">
    <source>
        <dbReference type="Pfam" id="PF04453"/>
    </source>
</evidence>
<feature type="chain" id="PRO_5044934274" description="LPS-assembly protein LptD" evidence="1">
    <location>
        <begin position="33"/>
        <end position="747"/>
    </location>
</feature>
<sequence length="747" mass="83817" precursor="true">MTWFLAFFQSKPLFRVVTVTLAAVSLPTVASAQTAPTAQTDDNQAPTTLEAEKMTGRPEREIILEENVEITRGPTVLNADKATYDIVEDQVEAFGDIRVRRNGDRFTGKELKLKIDTGQGYVLCPTYQLELNNAQGEAERIDFISREEATVTQGTYSTCEGPDPDWYLRASKLDLDQGAEKGTAYGSVVYFKDVPILGMPVLSFPLTDARKSGVLPPTLGTSSRGGVEITVPYYFNIAPQRDLTIYPRVISKRGMQLGMQGRYLGETYSGETRVEGMPDDQLYGQARHAISSTHTQTVAPRLTYTHNLNAASDDEYPNDFSSTITAASQRLLTRDMRLSYSESFWSGSIRASNYQVLQDPRSWIRRPYDRLPQIGLQAGKQNVNGFDWTIASEFTSFTHPDFVQGERLVIKPRVTYPIVAPGYFITPSVSVHGSYYSLSDTDAATNRPPGSLSRVLPTVSVDSGLIFERETNFLGQEAIQTLEPRLFYVYTPYRNQTNFSWDQSDSSDRLFRNQTFDTGLSDINFAQIFSENRFTGNDLVSDANQLTAALVSRYVEPSGVERMRFAIAQRYYFSDQRVVAEFLDRASEENRSDILLAASGQVTETIAVDANMRYSATQRATTQSNYGVRWQPAPKRVLNLQYRRDVPNDLELTDFSAQWPIAQRWYGVGRVNYSMRENKVAEGLLGLEYQADCWIFRIVGQRTPTATGVTDTSLFVQLELTGLSKIGSNPLRALQQNVPGYQIINEP</sequence>
<dbReference type="EMBL" id="JAUYVH010000001">
    <property type="protein sequence ID" value="MDQ9168865.1"/>
    <property type="molecule type" value="Genomic_DNA"/>
</dbReference>
<feature type="signal peptide" evidence="1">
    <location>
        <begin position="1"/>
        <end position="32"/>
    </location>
</feature>
<gene>
    <name evidence="1" type="primary">lptD</name>
    <name evidence="3" type="ORF">Q8A64_00420</name>
</gene>
<dbReference type="PANTHER" id="PTHR30189:SF1">
    <property type="entry name" value="LPS-ASSEMBLY PROTEIN LPTD"/>
    <property type="match status" value="1"/>
</dbReference>
<comment type="similarity">
    <text evidence="1">Belongs to the LptD family.</text>
</comment>
<evidence type="ECO:0000313" key="3">
    <source>
        <dbReference type="EMBL" id="MDQ9168865.1"/>
    </source>
</evidence>